<name>A0A4Y3TTU4_9PROT</name>
<dbReference type="InterPro" id="IPR000326">
    <property type="entry name" value="PAP2/HPO"/>
</dbReference>
<accession>A0A4Y3TTU4</accession>
<evidence type="ECO:0000256" key="1">
    <source>
        <dbReference type="SAM" id="Phobius"/>
    </source>
</evidence>
<dbReference type="SUPFAM" id="SSF48317">
    <property type="entry name" value="Acid phosphatase/Vanadium-dependent haloperoxidase"/>
    <property type="match status" value="1"/>
</dbReference>
<sequence>MDFLGSFMKFMTDFGDEAVILPLLFVVTVMFYAMGWQRGARVWCAGVATMLGCLILAKLLGLYWGELFGFTGRPFSISGHVVASTTVYGSLFTIALHSGQREWQWGRALLPPLMIAGMIGYTRLQLHAHTQAEILCGTLMGTAGALAVAKALLPVPIMTMRYVLMVPVCVALIFHGYVLPAEPMLQSLFHNSYYWASHTLAW</sequence>
<reference evidence="3 4" key="1">
    <citation type="submission" date="2019-06" db="EMBL/GenBank/DDBJ databases">
        <title>Whole genome shotgun sequence of Acetobacter peroxydans NBRC 13755.</title>
        <authorList>
            <person name="Hosoyama A."/>
            <person name="Uohara A."/>
            <person name="Ohji S."/>
            <person name="Ichikawa N."/>
        </authorList>
    </citation>
    <scope>NUCLEOTIDE SEQUENCE [LARGE SCALE GENOMIC DNA]</scope>
    <source>
        <strain evidence="3 4">NBRC 13755</strain>
    </source>
</reference>
<keyword evidence="4" id="KW-1185">Reference proteome</keyword>
<evidence type="ECO:0000313" key="4">
    <source>
        <dbReference type="Proteomes" id="UP000317730"/>
    </source>
</evidence>
<feature type="transmembrane region" description="Helical" evidence="1">
    <location>
        <begin position="18"/>
        <end position="35"/>
    </location>
</feature>
<comment type="caution">
    <text evidence="3">The sequence shown here is derived from an EMBL/GenBank/DDBJ whole genome shotgun (WGS) entry which is preliminary data.</text>
</comment>
<organism evidence="3 4">
    <name type="scientific">Acetobacter peroxydans</name>
    <dbReference type="NCBI Taxonomy" id="104098"/>
    <lineage>
        <taxon>Bacteria</taxon>
        <taxon>Pseudomonadati</taxon>
        <taxon>Pseudomonadota</taxon>
        <taxon>Alphaproteobacteria</taxon>
        <taxon>Acetobacterales</taxon>
        <taxon>Acetobacteraceae</taxon>
        <taxon>Acetobacter</taxon>
    </lineage>
</organism>
<feature type="transmembrane region" description="Helical" evidence="1">
    <location>
        <begin position="42"/>
        <end position="65"/>
    </location>
</feature>
<dbReference type="Gene3D" id="1.20.144.10">
    <property type="entry name" value="Phosphatidic acid phosphatase type 2/haloperoxidase"/>
    <property type="match status" value="1"/>
</dbReference>
<dbReference type="EMBL" id="BJMV01000004">
    <property type="protein sequence ID" value="GEB85164.1"/>
    <property type="molecule type" value="Genomic_DNA"/>
</dbReference>
<feature type="transmembrane region" description="Helical" evidence="1">
    <location>
        <begin position="132"/>
        <end position="153"/>
    </location>
</feature>
<feature type="domain" description="Phosphatidic acid phosphatase type 2/haloperoxidase" evidence="2">
    <location>
        <begin position="73"/>
        <end position="150"/>
    </location>
</feature>
<keyword evidence="1" id="KW-0472">Membrane</keyword>
<proteinExistence type="predicted"/>
<feature type="transmembrane region" description="Helical" evidence="1">
    <location>
        <begin position="160"/>
        <end position="179"/>
    </location>
</feature>
<dbReference type="AlphaFoldDB" id="A0A4Y3TTU4"/>
<evidence type="ECO:0000313" key="3">
    <source>
        <dbReference type="EMBL" id="GEB85164.1"/>
    </source>
</evidence>
<feature type="transmembrane region" description="Helical" evidence="1">
    <location>
        <begin position="77"/>
        <end position="96"/>
    </location>
</feature>
<gene>
    <name evidence="3" type="ORF">APE01nite_09610</name>
</gene>
<keyword evidence="1" id="KW-0812">Transmembrane</keyword>
<dbReference type="Proteomes" id="UP000317730">
    <property type="component" value="Unassembled WGS sequence"/>
</dbReference>
<evidence type="ECO:0000259" key="2">
    <source>
        <dbReference type="Pfam" id="PF01569"/>
    </source>
</evidence>
<dbReference type="Pfam" id="PF01569">
    <property type="entry name" value="PAP2"/>
    <property type="match status" value="1"/>
</dbReference>
<feature type="transmembrane region" description="Helical" evidence="1">
    <location>
        <begin position="108"/>
        <end position="126"/>
    </location>
</feature>
<protein>
    <recommendedName>
        <fullName evidence="2">Phosphatidic acid phosphatase type 2/haloperoxidase domain-containing protein</fullName>
    </recommendedName>
</protein>
<keyword evidence="1" id="KW-1133">Transmembrane helix</keyword>
<dbReference type="InterPro" id="IPR036938">
    <property type="entry name" value="PAP2/HPO_sf"/>
</dbReference>